<dbReference type="SUPFAM" id="SSF52540">
    <property type="entry name" value="P-loop containing nucleoside triphosphate hydrolases"/>
    <property type="match status" value="1"/>
</dbReference>
<dbReference type="GO" id="GO:0016887">
    <property type="term" value="F:ATP hydrolysis activity"/>
    <property type="evidence" value="ECO:0007669"/>
    <property type="project" value="TreeGrafter"/>
</dbReference>
<keyword evidence="1" id="KW-0547">Nucleotide-binding</keyword>
<dbReference type="InterPro" id="IPR027417">
    <property type="entry name" value="P-loop_NTPase"/>
</dbReference>
<keyword evidence="3" id="KW-0238">DNA-binding</keyword>
<keyword evidence="2" id="KW-0067">ATP-binding</keyword>
<organism evidence="3 4">
    <name type="scientific">Brevibacterium casei</name>
    <dbReference type="NCBI Taxonomy" id="33889"/>
    <lineage>
        <taxon>Bacteria</taxon>
        <taxon>Bacillati</taxon>
        <taxon>Actinomycetota</taxon>
        <taxon>Actinomycetes</taxon>
        <taxon>Micrococcales</taxon>
        <taxon>Brevibacteriaceae</taxon>
        <taxon>Brevibacterium</taxon>
    </lineage>
</organism>
<dbReference type="GO" id="GO:0005524">
    <property type="term" value="F:ATP binding"/>
    <property type="evidence" value="ECO:0007669"/>
    <property type="project" value="UniProtKB-KW"/>
</dbReference>
<dbReference type="RefSeq" id="WP_198498408.1">
    <property type="nucleotide sequence ID" value="NZ_CP065989.1"/>
</dbReference>
<dbReference type="GO" id="GO:0009898">
    <property type="term" value="C:cytoplasmic side of plasma membrane"/>
    <property type="evidence" value="ECO:0007669"/>
    <property type="project" value="TreeGrafter"/>
</dbReference>
<name>A0A7T3ZWX7_9MICO</name>
<dbReference type="Proteomes" id="UP000595374">
    <property type="component" value="Chromosome"/>
</dbReference>
<dbReference type="GO" id="GO:0051782">
    <property type="term" value="P:negative regulation of cell division"/>
    <property type="evidence" value="ECO:0007669"/>
    <property type="project" value="TreeGrafter"/>
</dbReference>
<dbReference type="EMBL" id="CP065989">
    <property type="protein sequence ID" value="QQB13185.1"/>
    <property type="molecule type" value="Genomic_DNA"/>
</dbReference>
<dbReference type="PANTHER" id="PTHR43384:SF6">
    <property type="entry name" value="SEPTUM SITE-DETERMINING PROTEIN MIND HOMOLOG, CHLOROPLASTIC"/>
    <property type="match status" value="1"/>
</dbReference>
<proteinExistence type="predicted"/>
<dbReference type="PANTHER" id="PTHR43384">
    <property type="entry name" value="SEPTUM SITE-DETERMINING PROTEIN MIND HOMOLOG, CHLOROPLASTIC-RELATED"/>
    <property type="match status" value="1"/>
</dbReference>
<accession>A0A7T3ZWX7</accession>
<evidence type="ECO:0000313" key="4">
    <source>
        <dbReference type="Proteomes" id="UP000595374"/>
    </source>
</evidence>
<gene>
    <name evidence="3" type="ORF">I6H47_09995</name>
</gene>
<dbReference type="Gene3D" id="3.40.50.300">
    <property type="entry name" value="P-loop containing nucleotide triphosphate hydrolases"/>
    <property type="match status" value="1"/>
</dbReference>
<evidence type="ECO:0000256" key="2">
    <source>
        <dbReference type="ARBA" id="ARBA00022840"/>
    </source>
</evidence>
<protein>
    <submittedName>
        <fullName evidence="3">DNA-binding response regulator</fullName>
    </submittedName>
</protein>
<dbReference type="GO" id="GO:0005829">
    <property type="term" value="C:cytosol"/>
    <property type="evidence" value="ECO:0007669"/>
    <property type="project" value="TreeGrafter"/>
</dbReference>
<reference evidence="3 4" key="1">
    <citation type="submission" date="2020-12" db="EMBL/GenBank/DDBJ databases">
        <title>FDA dAtabase for Regulatory Grade micrObial Sequences (FDA-ARGOS): Supporting development and validation of Infectious Disease Dx tests.</title>
        <authorList>
            <person name="Sproer C."/>
            <person name="Gronow S."/>
            <person name="Severitt S."/>
            <person name="Schroder I."/>
            <person name="Tallon L."/>
            <person name="Sadzewicz L."/>
            <person name="Zhao X."/>
            <person name="Boylan J."/>
            <person name="Ott S."/>
            <person name="Bowen H."/>
            <person name="Vavikolanu K."/>
            <person name="Mehta A."/>
            <person name="Aluvathingal J."/>
            <person name="Nadendla S."/>
            <person name="Lowell S."/>
            <person name="Myers T."/>
            <person name="Yan Y."/>
            <person name="Sichtig H."/>
        </authorList>
    </citation>
    <scope>NUCLEOTIDE SEQUENCE [LARGE SCALE GENOMIC DNA]</scope>
    <source>
        <strain evidence="3 4">FDAARGOS_990</strain>
    </source>
</reference>
<dbReference type="AlphaFoldDB" id="A0A7T3ZWX7"/>
<dbReference type="GO" id="GO:0003677">
    <property type="term" value="F:DNA binding"/>
    <property type="evidence" value="ECO:0007669"/>
    <property type="project" value="UniProtKB-KW"/>
</dbReference>
<dbReference type="InterPro" id="IPR050625">
    <property type="entry name" value="ParA/MinD_ATPase"/>
</dbReference>
<sequence length="416" mass="44104">MPQVLLAVDFEYDLILFELLSDLDDVDVVARPADDVELLALCRTGSADIAIVGEYFPGLDADVIAAVLATGTKVLGVGADEAALARLGITTAVPATADALRVARALDDVTRSAVVPPRPASPPGRTAPAGRIITVWGTGSSPGRTLTAVNLGDQSSRLGHRTVVVDADTVGAMVATTLGLTEESSHLASLCRLEAEKSPPTDISGVPHAAIRDDFHVITGLTRPERWPEVRGAVLRSALRDLAGLYDLVVVDVSDRLDPDDDFADPFYDRHCATRAALDAADDVVVLATGDPIGLQKLVRLLGTERCEQMRETLRIGITKVRASAVGHPAETRIREALGRFAGREPDFVFSDDRATVDAALLSGRTVAEVSPKSALSRQFAEVAAGLLPTRRRIRHRSGSARSGSIRGVAARLRSL</sequence>
<evidence type="ECO:0000256" key="1">
    <source>
        <dbReference type="ARBA" id="ARBA00022741"/>
    </source>
</evidence>
<evidence type="ECO:0000313" key="3">
    <source>
        <dbReference type="EMBL" id="QQB13185.1"/>
    </source>
</evidence>